<dbReference type="KEGG" id="dea:FPZ08_14875"/>
<dbReference type="GO" id="GO:0046872">
    <property type="term" value="F:metal ion binding"/>
    <property type="evidence" value="ECO:0007669"/>
    <property type="project" value="UniProtKB-KW"/>
</dbReference>
<keyword evidence="3" id="KW-0479">Metal-binding</keyword>
<evidence type="ECO:0000256" key="4">
    <source>
        <dbReference type="ARBA" id="ARBA00022833"/>
    </source>
</evidence>
<reference evidence="5 6" key="1">
    <citation type="submission" date="2019-07" db="EMBL/GenBank/DDBJ databases">
        <title>Full genome sequence of Devosia sp. Gsoil 520.</title>
        <authorList>
            <person name="Im W.-T."/>
        </authorList>
    </citation>
    <scope>NUCLEOTIDE SEQUENCE [LARGE SCALE GENOMIC DNA]</scope>
    <source>
        <strain evidence="5 6">Gsoil 520</strain>
    </source>
</reference>
<protein>
    <submittedName>
        <fullName evidence="5">3-keto-5-aminohexanoate cleavage protein</fullName>
    </submittedName>
</protein>
<name>A0A5B8LUD3_9HYPH</name>
<dbReference type="Gene3D" id="3.20.20.70">
    <property type="entry name" value="Aldolase class I"/>
    <property type="match status" value="1"/>
</dbReference>
<evidence type="ECO:0000256" key="1">
    <source>
        <dbReference type="ARBA" id="ARBA00001947"/>
    </source>
</evidence>
<keyword evidence="2" id="KW-0808">Transferase</keyword>
<proteinExistence type="predicted"/>
<dbReference type="OrthoDB" id="9805277at2"/>
<keyword evidence="4" id="KW-0862">Zinc</keyword>
<dbReference type="InterPro" id="IPR008567">
    <property type="entry name" value="BKACE"/>
</dbReference>
<dbReference type="AlphaFoldDB" id="A0A5B8LUD3"/>
<evidence type="ECO:0000313" key="5">
    <source>
        <dbReference type="EMBL" id="QDZ11918.1"/>
    </source>
</evidence>
<dbReference type="PANTHER" id="PTHR37418">
    <property type="entry name" value="3-KETO-5-AMINOHEXANOATE CLEAVAGE ENZYME-RELATED"/>
    <property type="match status" value="1"/>
</dbReference>
<gene>
    <name evidence="5" type="ORF">FPZ08_14875</name>
</gene>
<sequence>MLNFNKAIITCAVTGSVHTPTMSPHLPISPDEIAEAAIGAAEAGAAVVHLHARLPDGRPTADPKVFEQFVPRIREATNAVINISTGGAPGMTMDERLAAARALRPELVSLNMGSINFGFHQMAARYSEWKHDWEKEFLLSSREKYSVNSFAVLESIVGELGANGTSFEFECYDIGHLYNLKYLEDIGVAKGPFMIQFIFGFMGGIGVHPSHLEHFYETAERLFGDRYYMSVLAAGKQQMRFGVMSASRGGGVRVGLEDSLYIAPRQLARTNAEQVTLIREVLEKLHIPVATPDEARAALALRGRT</sequence>
<evidence type="ECO:0000256" key="3">
    <source>
        <dbReference type="ARBA" id="ARBA00022723"/>
    </source>
</evidence>
<keyword evidence="6" id="KW-1185">Reference proteome</keyword>
<evidence type="ECO:0000313" key="6">
    <source>
        <dbReference type="Proteomes" id="UP000315364"/>
    </source>
</evidence>
<dbReference type="Pfam" id="PF05853">
    <property type="entry name" value="BKACE"/>
    <property type="match status" value="1"/>
</dbReference>
<dbReference type="InterPro" id="IPR013785">
    <property type="entry name" value="Aldolase_TIM"/>
</dbReference>
<dbReference type="SUPFAM" id="SSF51412">
    <property type="entry name" value="Inosine monophosphate dehydrogenase (IMPDH)"/>
    <property type="match status" value="1"/>
</dbReference>
<dbReference type="Proteomes" id="UP000315364">
    <property type="component" value="Chromosome"/>
</dbReference>
<comment type="cofactor">
    <cofactor evidence="1">
        <name>Zn(2+)</name>
        <dbReference type="ChEBI" id="CHEBI:29105"/>
    </cofactor>
</comment>
<evidence type="ECO:0000256" key="2">
    <source>
        <dbReference type="ARBA" id="ARBA00022679"/>
    </source>
</evidence>
<organism evidence="5 6">
    <name type="scientific">Devosia ginsengisoli</name>
    <dbReference type="NCBI Taxonomy" id="400770"/>
    <lineage>
        <taxon>Bacteria</taxon>
        <taxon>Pseudomonadati</taxon>
        <taxon>Pseudomonadota</taxon>
        <taxon>Alphaproteobacteria</taxon>
        <taxon>Hyphomicrobiales</taxon>
        <taxon>Devosiaceae</taxon>
        <taxon>Devosia</taxon>
    </lineage>
</organism>
<dbReference type="EMBL" id="CP042304">
    <property type="protein sequence ID" value="QDZ11918.1"/>
    <property type="molecule type" value="Genomic_DNA"/>
</dbReference>
<dbReference type="PANTHER" id="PTHR37418:SF2">
    <property type="entry name" value="3-KETO-5-AMINOHEXANOATE CLEAVAGE ENZYME"/>
    <property type="match status" value="1"/>
</dbReference>
<dbReference type="GO" id="GO:0043720">
    <property type="term" value="F:3-keto-5-aminohexanoate cleavage activity"/>
    <property type="evidence" value="ECO:0007669"/>
    <property type="project" value="InterPro"/>
</dbReference>
<accession>A0A5B8LUD3</accession>